<evidence type="ECO:0000256" key="1">
    <source>
        <dbReference type="ARBA" id="ARBA00004651"/>
    </source>
</evidence>
<accession>A0A1Q2CVN7</accession>
<dbReference type="STRING" id="399497.BW733_04330"/>
<dbReference type="KEGG" id="tfa:BW733_04330"/>
<evidence type="ECO:0000256" key="6">
    <source>
        <dbReference type="ARBA" id="ARBA00023136"/>
    </source>
</evidence>
<comment type="subcellular location">
    <subcellularLocation>
        <location evidence="1">Cell membrane</location>
        <topology evidence="1">Multi-pass membrane protein</topology>
    </subcellularLocation>
</comment>
<feature type="transmembrane region" description="Helical" evidence="7">
    <location>
        <begin position="147"/>
        <end position="165"/>
    </location>
</feature>
<reference evidence="9 10" key="1">
    <citation type="journal article" date="2008" name="Int. J. Syst. Evol. Microbiol.">
        <title>Tessaracoccus flavescens sp. nov., isolated from marine sediment.</title>
        <authorList>
            <person name="Lee D.W."/>
            <person name="Lee S.D."/>
        </authorList>
    </citation>
    <scope>NUCLEOTIDE SEQUENCE [LARGE SCALE GENOMIC DNA]</scope>
    <source>
        <strain evidence="9 10">SST-39T</strain>
    </source>
</reference>
<keyword evidence="10" id="KW-1185">Reference proteome</keyword>
<evidence type="ECO:0000256" key="5">
    <source>
        <dbReference type="ARBA" id="ARBA00022989"/>
    </source>
</evidence>
<dbReference type="Pfam" id="PF01757">
    <property type="entry name" value="Acyl_transf_3"/>
    <property type="match status" value="1"/>
</dbReference>
<evidence type="ECO:0000256" key="2">
    <source>
        <dbReference type="ARBA" id="ARBA00007400"/>
    </source>
</evidence>
<dbReference type="InterPro" id="IPR002656">
    <property type="entry name" value="Acyl_transf_3_dom"/>
</dbReference>
<evidence type="ECO:0000256" key="7">
    <source>
        <dbReference type="SAM" id="Phobius"/>
    </source>
</evidence>
<dbReference type="GO" id="GO:0009246">
    <property type="term" value="P:enterobacterial common antigen biosynthetic process"/>
    <property type="evidence" value="ECO:0007669"/>
    <property type="project" value="TreeGrafter"/>
</dbReference>
<evidence type="ECO:0000313" key="10">
    <source>
        <dbReference type="Proteomes" id="UP000188235"/>
    </source>
</evidence>
<dbReference type="Proteomes" id="UP000188235">
    <property type="component" value="Chromosome"/>
</dbReference>
<evidence type="ECO:0000313" key="9">
    <source>
        <dbReference type="EMBL" id="AQP50176.1"/>
    </source>
</evidence>
<feature type="transmembrane region" description="Helical" evidence="7">
    <location>
        <begin position="56"/>
        <end position="75"/>
    </location>
</feature>
<dbReference type="EMBL" id="CP019607">
    <property type="protein sequence ID" value="AQP50176.1"/>
    <property type="molecule type" value="Genomic_DNA"/>
</dbReference>
<keyword evidence="5 7" id="KW-1133">Transmembrane helix</keyword>
<dbReference type="AlphaFoldDB" id="A0A1Q2CVN7"/>
<feature type="transmembrane region" description="Helical" evidence="7">
    <location>
        <begin position="239"/>
        <end position="257"/>
    </location>
</feature>
<gene>
    <name evidence="9" type="ORF">BW733_04330</name>
</gene>
<organism evidence="9 10">
    <name type="scientific">Tessaracoccus flavescens</name>
    <dbReference type="NCBI Taxonomy" id="399497"/>
    <lineage>
        <taxon>Bacteria</taxon>
        <taxon>Bacillati</taxon>
        <taxon>Actinomycetota</taxon>
        <taxon>Actinomycetes</taxon>
        <taxon>Propionibacteriales</taxon>
        <taxon>Propionibacteriaceae</taxon>
        <taxon>Tessaracoccus</taxon>
    </lineage>
</organism>
<feature type="transmembrane region" description="Helical" evidence="7">
    <location>
        <begin position="269"/>
        <end position="290"/>
    </location>
</feature>
<dbReference type="PANTHER" id="PTHR40074">
    <property type="entry name" value="O-ACETYLTRANSFERASE WECH"/>
    <property type="match status" value="1"/>
</dbReference>
<proteinExistence type="inferred from homology"/>
<feature type="transmembrane region" description="Helical" evidence="7">
    <location>
        <begin position="117"/>
        <end position="140"/>
    </location>
</feature>
<feature type="transmembrane region" description="Helical" evidence="7">
    <location>
        <begin position="208"/>
        <end position="227"/>
    </location>
</feature>
<feature type="transmembrane region" description="Helical" evidence="7">
    <location>
        <begin position="302"/>
        <end position="323"/>
    </location>
</feature>
<keyword evidence="4 7" id="KW-0812">Transmembrane</keyword>
<comment type="similarity">
    <text evidence="2">Belongs to the acyltransferase 3 family.</text>
</comment>
<protein>
    <recommendedName>
        <fullName evidence="8">Acyltransferase 3 domain-containing protein</fullName>
    </recommendedName>
</protein>
<dbReference type="RefSeq" id="WP_161490126.1">
    <property type="nucleotide sequence ID" value="NZ_CP019607.1"/>
</dbReference>
<name>A0A1Q2CVN7_9ACTN</name>
<dbReference type="GO" id="GO:0005886">
    <property type="term" value="C:plasma membrane"/>
    <property type="evidence" value="ECO:0007669"/>
    <property type="project" value="UniProtKB-SubCell"/>
</dbReference>
<keyword evidence="6 7" id="KW-0472">Membrane</keyword>
<feature type="transmembrane region" description="Helical" evidence="7">
    <location>
        <begin position="171"/>
        <end position="196"/>
    </location>
</feature>
<dbReference type="PANTHER" id="PTHR40074:SF4">
    <property type="entry name" value="INNER MEMBRANE PROTEIN YCFT"/>
    <property type="match status" value="1"/>
</dbReference>
<feature type="transmembrane region" description="Helical" evidence="7">
    <location>
        <begin position="87"/>
        <end position="105"/>
    </location>
</feature>
<evidence type="ECO:0000256" key="3">
    <source>
        <dbReference type="ARBA" id="ARBA00022475"/>
    </source>
</evidence>
<evidence type="ECO:0000256" key="4">
    <source>
        <dbReference type="ARBA" id="ARBA00022692"/>
    </source>
</evidence>
<keyword evidence="3" id="KW-1003">Cell membrane</keyword>
<evidence type="ECO:0000259" key="8">
    <source>
        <dbReference type="Pfam" id="PF01757"/>
    </source>
</evidence>
<feature type="transmembrane region" description="Helical" evidence="7">
    <location>
        <begin position="12"/>
        <end position="36"/>
    </location>
</feature>
<feature type="domain" description="Acyltransferase 3" evidence="8">
    <location>
        <begin position="7"/>
        <end position="321"/>
    </location>
</feature>
<dbReference type="GO" id="GO:0016413">
    <property type="term" value="F:O-acetyltransferase activity"/>
    <property type="evidence" value="ECO:0007669"/>
    <property type="project" value="TreeGrafter"/>
</dbReference>
<sequence>MERERLHWVDVAKASAVVLVVLYHVAITGMSVLTVGSNRVEAVLAALSAWLLPVRMPLFFLVSGLLSVGALSRGWGAIARPRILDHAWVFALWTLLYAYPYAAAYNPQHLEATAVRAASWVVSLNGAYWYLPLLALFFVVSRLGRRVPLVMLALAAAADVLWPWVPLVGEGIVFDALFTLRRFLNFYLFFALGAFARPLVERWAKVPWWVLPLTVAAYVPIALEIYAPQRSAYRQPLTAVLSILGITFFLGASRLLAHLGGVRRLGAYLAARTLPIYIFHPLLLALLIWLTPGLGKQGSLVSIWLVPLLVVLLTGAACLIYDLTRRWLPVLYRAPGRQTAAA</sequence>